<name>A0A841QB30_9PROT</name>
<evidence type="ECO:0000313" key="2">
    <source>
        <dbReference type="EMBL" id="MBB6455721.1"/>
    </source>
</evidence>
<evidence type="ECO:0000259" key="1">
    <source>
        <dbReference type="PROSITE" id="PS51208"/>
    </source>
</evidence>
<dbReference type="Proteomes" id="UP000578000">
    <property type="component" value="Unassembled WGS sequence"/>
</dbReference>
<proteinExistence type="predicted"/>
<dbReference type="InterPro" id="IPR005546">
    <property type="entry name" value="Autotransporte_beta"/>
</dbReference>
<dbReference type="SMART" id="SM00869">
    <property type="entry name" value="Autotransporter"/>
    <property type="match status" value="1"/>
</dbReference>
<dbReference type="InterPro" id="IPR036709">
    <property type="entry name" value="Autotransporte_beta_dom_sf"/>
</dbReference>
<dbReference type="EMBL" id="JACHIE010000001">
    <property type="protein sequence ID" value="MBB6455721.1"/>
    <property type="molecule type" value="Genomic_DNA"/>
</dbReference>
<comment type="caution">
    <text evidence="2">The sequence shown here is derived from an EMBL/GenBank/DDBJ whole genome shotgun (WGS) entry which is preliminary data.</text>
</comment>
<dbReference type="InterPro" id="IPR006315">
    <property type="entry name" value="OM_autotransptr_brl_dom"/>
</dbReference>
<dbReference type="AlphaFoldDB" id="A0A841QB30"/>
<dbReference type="GO" id="GO:0019867">
    <property type="term" value="C:outer membrane"/>
    <property type="evidence" value="ECO:0007669"/>
    <property type="project" value="InterPro"/>
</dbReference>
<dbReference type="Pfam" id="PF03797">
    <property type="entry name" value="Autotransporter"/>
    <property type="match status" value="1"/>
</dbReference>
<gene>
    <name evidence="2" type="ORF">HNR55_000282</name>
</gene>
<dbReference type="RefSeq" id="WP_166110313.1">
    <property type="nucleotide sequence ID" value="NZ_BAABDB010000006.1"/>
</dbReference>
<organism evidence="2 3">
    <name type="scientific">Acetobacter lovaniensis</name>
    <dbReference type="NCBI Taxonomy" id="104100"/>
    <lineage>
        <taxon>Bacteria</taxon>
        <taxon>Pseudomonadati</taxon>
        <taxon>Pseudomonadota</taxon>
        <taxon>Alphaproteobacteria</taxon>
        <taxon>Acetobacterales</taxon>
        <taxon>Acetobacteraceae</taxon>
        <taxon>Acetobacter</taxon>
    </lineage>
</organism>
<reference evidence="2 3" key="1">
    <citation type="submission" date="2020-08" db="EMBL/GenBank/DDBJ databases">
        <title>Genomic Encyclopedia of Type Strains, Phase IV (KMG-IV): sequencing the most valuable type-strain genomes for metagenomic binning, comparative biology and taxonomic classification.</title>
        <authorList>
            <person name="Goeker M."/>
        </authorList>
    </citation>
    <scope>NUCLEOTIDE SEQUENCE [LARGE SCALE GENOMIC DNA]</scope>
    <source>
        <strain evidence="2 3">DSM 4491</strain>
    </source>
</reference>
<dbReference type="PROSITE" id="PS51208">
    <property type="entry name" value="AUTOTRANSPORTER"/>
    <property type="match status" value="1"/>
</dbReference>
<dbReference type="SUPFAM" id="SSF103515">
    <property type="entry name" value="Autotransporter"/>
    <property type="match status" value="1"/>
</dbReference>
<keyword evidence="3" id="KW-1185">Reference proteome</keyword>
<dbReference type="NCBIfam" id="TIGR01414">
    <property type="entry name" value="autotrans_barl"/>
    <property type="match status" value="1"/>
</dbReference>
<evidence type="ECO:0000313" key="3">
    <source>
        <dbReference type="Proteomes" id="UP000578000"/>
    </source>
</evidence>
<sequence>MITWILSRATAQLSLPFVNGFRTLLLGSAFGIVGYAMPASAQTDAYGNKTPDASNTGANYLYNQQSFPSSDNGYVRADPSGNTAFIPAGGLAFLESSYTVGNNYVGQTVSASGANGLLSMPINPPSSTPEVSLLAGNYITPSSVTLEIENTAQNSYVVLYQNYVSGVHITNENAGVIYLDENTADGVVLRNDESRMYVLNNSANSAHISNESGSFMNFIGNSAEGASVNNDASSMNFLNNLANSAVIVNSNGGDMVMEDNTANNAIVTNETGGILYLTGNTATGLTIGNTGATLTAENNILSNAIVVNNGSANMVLNNNNIDGTSLNNNDSNVSVVNNTIQNSDLTNANGATMVVSGTSATGTKITNGSASDSSNTTTLLNNTTSGMTIENYGTMGLYGNSISGSTLTAAANAQTTIGDCSTGMGCTSNTGSVIQNTTFTNNGTSTVTGGVQLSGSTIINNAALNLSNTALTGGGDLTNAGTITMSGNNSVESDMDNNGTVNVVSGVSALSGALDGNGAMSITDASVLLSGNGAYTGSISVQNGVLNVSGAIPNATVDALSGGTIQGNGTIGTTTLASGSIISPVAGGSIGTLTINGNLTVENGAKYIADGGAGTVIGTVTLPLQSAPLNSMASDLVSVTGSVNLEGGDVSFASLSGKVAPGQVYRLLTAGSGISGRFSGLTTPYVFLSPALLYSTNAVDVLLTRNALSYSAVATTRNQFMAGVGVDGLSAGHDVALALDGLTAAQVRPALDSLSGEVHASARTALIQDSFFVRQSALDRLDTADCDGSIADSTLHTASLKTGRRGGGCLADQPVIWGEAYGSLGHNSGNGNAANMNHSTAGFIMGMDTLVAQTWRVGGLFGYGRSMFDVGGDRGSSGHSNNVTVGGYAGTHWGGLNLRLGAAYTWNMLSMTRNVTVASFGDHLSSDYLGGTAQAFGELGYKFHIGHGMVEPFGNLAYVNQQTNRYNEQGGAAALHGRGMDTGVTFSTFGIKASSLFHVGKLALVPHGTLAYRHAFGLSTPTAHEMFRQARYGDMDIAGVPLSVNAAVVDAGLTAKLTDRIDVGLSYTGQYGNQSVDSGARAQARFRF</sequence>
<accession>A0A841QB30</accession>
<protein>
    <submittedName>
        <fullName evidence="2">Outer membrane autotransporter protein</fullName>
    </submittedName>
</protein>
<dbReference type="Gene3D" id="2.40.128.130">
    <property type="entry name" value="Autotransporter beta-domain"/>
    <property type="match status" value="1"/>
</dbReference>
<feature type="domain" description="Autotransporter" evidence="1">
    <location>
        <begin position="809"/>
        <end position="1088"/>
    </location>
</feature>